<dbReference type="AlphaFoldDB" id="A0A4V3E267"/>
<sequence>MLLLLLHGRATARGSSLIKNNIETLNNNLIKKIAVVGPESTGKSTVAKFLAAHFNTVCVPEYARYYCEGLDRQYTLQDEVNMYHGQRALEDASHALVQNDFMICDTTILTVKIWCDHLFGGTPKEVTDEIQRRKYDFYLLMDIDLPWEDDPLRDFPQEREHFMAVWEKELTTLGAPYTIISGIGDERLEAALRYFKTMLL</sequence>
<dbReference type="PANTHER" id="PTHR37512">
    <property type="entry name" value="TRIFUNCTIONAL NAD BIOSYNTHESIS/REGULATOR PROTEIN NADR"/>
    <property type="match status" value="1"/>
</dbReference>
<gene>
    <name evidence="2" type="ORF">B0I21_102350</name>
</gene>
<dbReference type="InterPro" id="IPR027417">
    <property type="entry name" value="P-loop_NTPase"/>
</dbReference>
<reference evidence="2 3" key="1">
    <citation type="submission" date="2019-03" db="EMBL/GenBank/DDBJ databases">
        <title>Genomic Encyclopedia of Type Strains, Phase III (KMG-III): the genomes of soil and plant-associated and newly described type strains.</title>
        <authorList>
            <person name="Whitman W."/>
        </authorList>
    </citation>
    <scope>NUCLEOTIDE SEQUENCE [LARGE SCALE GENOMIC DNA]</scope>
    <source>
        <strain evidence="2 3">CGMCC 1.12801</strain>
    </source>
</reference>
<accession>A0A4V3E267</accession>
<keyword evidence="3" id="KW-1185">Reference proteome</keyword>
<evidence type="ECO:0000313" key="2">
    <source>
        <dbReference type="EMBL" id="TDS16028.1"/>
    </source>
</evidence>
<proteinExistence type="predicted"/>
<name>A0A4V3E267_9SPHI</name>
<dbReference type="GO" id="GO:0016779">
    <property type="term" value="F:nucleotidyltransferase activity"/>
    <property type="evidence" value="ECO:0007669"/>
    <property type="project" value="UniProtKB-KW"/>
</dbReference>
<dbReference type="Proteomes" id="UP000294752">
    <property type="component" value="Unassembled WGS sequence"/>
</dbReference>
<evidence type="ECO:0000259" key="1">
    <source>
        <dbReference type="Pfam" id="PF13521"/>
    </source>
</evidence>
<keyword evidence="2" id="KW-0808">Transferase</keyword>
<protein>
    <submittedName>
        <fullName evidence="2">NadR type nicotinamide-nucleotide adenylyltransferase</fullName>
    </submittedName>
</protein>
<dbReference type="SUPFAM" id="SSF52540">
    <property type="entry name" value="P-loop containing nucleoside triphosphate hydrolases"/>
    <property type="match status" value="1"/>
</dbReference>
<feature type="domain" description="NadR/Ttd14 AAA" evidence="1">
    <location>
        <begin position="32"/>
        <end position="187"/>
    </location>
</feature>
<comment type="caution">
    <text evidence="2">The sequence shown here is derived from an EMBL/GenBank/DDBJ whole genome shotgun (WGS) entry which is preliminary data.</text>
</comment>
<organism evidence="2 3">
    <name type="scientific">Sphingobacterium paludis</name>
    <dbReference type="NCBI Taxonomy" id="1476465"/>
    <lineage>
        <taxon>Bacteria</taxon>
        <taxon>Pseudomonadati</taxon>
        <taxon>Bacteroidota</taxon>
        <taxon>Sphingobacteriia</taxon>
        <taxon>Sphingobacteriales</taxon>
        <taxon>Sphingobacteriaceae</taxon>
        <taxon>Sphingobacterium</taxon>
    </lineage>
</organism>
<dbReference type="EMBL" id="SNZV01000002">
    <property type="protein sequence ID" value="TDS16028.1"/>
    <property type="molecule type" value="Genomic_DNA"/>
</dbReference>
<dbReference type="Pfam" id="PF13521">
    <property type="entry name" value="AAA_28"/>
    <property type="match status" value="1"/>
</dbReference>
<dbReference type="Gene3D" id="3.40.50.300">
    <property type="entry name" value="P-loop containing nucleotide triphosphate hydrolases"/>
    <property type="match status" value="1"/>
</dbReference>
<dbReference type="PANTHER" id="PTHR37512:SF1">
    <property type="entry name" value="NADR_TTD14 AAA DOMAIN-CONTAINING PROTEIN"/>
    <property type="match status" value="1"/>
</dbReference>
<evidence type="ECO:0000313" key="3">
    <source>
        <dbReference type="Proteomes" id="UP000294752"/>
    </source>
</evidence>
<dbReference type="InterPro" id="IPR038727">
    <property type="entry name" value="NadR/Ttd14_AAA_dom"/>
</dbReference>
<dbReference type="InterPro" id="IPR052735">
    <property type="entry name" value="NAD_biosynth-regulator"/>
</dbReference>
<keyword evidence="2" id="KW-0548">Nucleotidyltransferase</keyword>